<reference evidence="1 2" key="1">
    <citation type="submission" date="2014-06" db="EMBL/GenBank/DDBJ databases">
        <authorList>
            <person name="Le Roux F."/>
        </authorList>
    </citation>
    <scope>NUCLEOTIDE SEQUENCE [LARGE SCALE GENOMIC DNA]</scope>
    <source>
        <strain evidence="1 2">J5-4</strain>
    </source>
</reference>
<dbReference type="Proteomes" id="UP000049077">
    <property type="component" value="Unassembled WGS sequence"/>
</dbReference>
<protein>
    <submittedName>
        <fullName evidence="1">Uncharacterized protein</fullName>
    </submittedName>
</protein>
<evidence type="ECO:0000313" key="2">
    <source>
        <dbReference type="Proteomes" id="UP000049077"/>
    </source>
</evidence>
<organism evidence="1 2">
    <name type="scientific">Vibrio crassostreae</name>
    <dbReference type="NCBI Taxonomy" id="246167"/>
    <lineage>
        <taxon>Bacteria</taxon>
        <taxon>Pseudomonadati</taxon>
        <taxon>Pseudomonadota</taxon>
        <taxon>Gammaproteobacteria</taxon>
        <taxon>Vibrionales</taxon>
        <taxon>Vibrionaceae</taxon>
        <taxon>Vibrio</taxon>
    </lineage>
</organism>
<accession>A0ABM9QZH4</accession>
<dbReference type="EMBL" id="CCJX01000166">
    <property type="protein sequence ID" value="CDT65970.1"/>
    <property type="molecule type" value="Genomic_DNA"/>
</dbReference>
<sequence>MERLCWQRSKPNVLLKQLMKSDKFVSQIPRYNENPVAAVFDTTGLSNVIKLLCNLVTGR</sequence>
<evidence type="ECO:0000313" key="1">
    <source>
        <dbReference type="EMBL" id="CDT65970.1"/>
    </source>
</evidence>
<gene>
    <name evidence="1" type="ORF">VCR4J5_780009</name>
</gene>
<proteinExistence type="predicted"/>
<keyword evidence="2" id="KW-1185">Reference proteome</keyword>
<comment type="caution">
    <text evidence="1">The sequence shown here is derived from an EMBL/GenBank/DDBJ whole genome shotgun (WGS) entry which is preliminary data.</text>
</comment>
<name>A0ABM9QZH4_9VIBR</name>